<feature type="transmembrane region" description="Helical" evidence="6">
    <location>
        <begin position="290"/>
        <end position="307"/>
    </location>
</feature>
<dbReference type="EMBL" id="FMCV01000032">
    <property type="protein sequence ID" value="SCF45059.1"/>
    <property type="molecule type" value="Genomic_DNA"/>
</dbReference>
<dbReference type="PROSITE" id="PS50850">
    <property type="entry name" value="MFS"/>
    <property type="match status" value="1"/>
</dbReference>
<dbReference type="InterPro" id="IPR011701">
    <property type="entry name" value="MFS"/>
</dbReference>
<keyword evidence="5 6" id="KW-0472">Membrane</keyword>
<evidence type="ECO:0000256" key="6">
    <source>
        <dbReference type="SAM" id="Phobius"/>
    </source>
</evidence>
<dbReference type="InterPro" id="IPR020846">
    <property type="entry name" value="MFS_dom"/>
</dbReference>
<evidence type="ECO:0000256" key="2">
    <source>
        <dbReference type="ARBA" id="ARBA00022475"/>
    </source>
</evidence>
<evidence type="ECO:0000256" key="4">
    <source>
        <dbReference type="ARBA" id="ARBA00022989"/>
    </source>
</evidence>
<feature type="transmembrane region" description="Helical" evidence="6">
    <location>
        <begin position="353"/>
        <end position="372"/>
    </location>
</feature>
<dbReference type="InterPro" id="IPR036259">
    <property type="entry name" value="MFS_trans_sf"/>
</dbReference>
<dbReference type="SUPFAM" id="SSF103473">
    <property type="entry name" value="MFS general substrate transporter"/>
    <property type="match status" value="1"/>
</dbReference>
<evidence type="ECO:0000313" key="9">
    <source>
        <dbReference type="Proteomes" id="UP000198551"/>
    </source>
</evidence>
<dbReference type="PANTHER" id="PTHR23513">
    <property type="entry name" value="INTEGRAL MEMBRANE EFFLUX PROTEIN-RELATED"/>
    <property type="match status" value="1"/>
</dbReference>
<name>A0A1C5AIS0_9ACTN</name>
<feature type="transmembrane region" description="Helical" evidence="6">
    <location>
        <begin position="219"/>
        <end position="249"/>
    </location>
</feature>
<sequence length="425" mass="44157">MTSVRAGKDAVSLWRNRDFVALWSGQVISSLGTGISTTAFPLLVLAMVGGPAEAGIVGAAGSAPYLLSLFVGALVDRWNRRAIMLSGQLVAGISLFSVTVAIWLGTLTVIHLALAAFVQGVCAVFYRVAETAALPLIVPAAQRPLAVSQSEARSRGAYLAGPPLGGVLFGLGAAIPFLVDAISYLAGAVGVLAIRRPLQGERVVTRRSIVRDVGQGLQWLWRVAFARTAILLIAASNVVFQALVLILIVLAKDHGGSPGEIGLMMGIYGGGGLVGAFAAGWLHRKLRPKLVLVAINWVWAALLPLLLLTSNPLILGLIAAACAFAGPLWNVVILNYQMAIVPEHMMGRITSTAIFVTSGVMPVGSLGAGFMIAEFGPVHALVVLCVIMLVIAIAAAVSPSVRHAPPPDDLEALAALAPLPPKARA</sequence>
<keyword evidence="4 6" id="KW-1133">Transmembrane helix</keyword>
<keyword evidence="2" id="KW-1003">Cell membrane</keyword>
<dbReference type="Gene3D" id="1.20.1250.20">
    <property type="entry name" value="MFS general substrate transporter like domains"/>
    <property type="match status" value="1"/>
</dbReference>
<evidence type="ECO:0000256" key="3">
    <source>
        <dbReference type="ARBA" id="ARBA00022692"/>
    </source>
</evidence>
<evidence type="ECO:0000313" key="8">
    <source>
        <dbReference type="EMBL" id="SCF45059.1"/>
    </source>
</evidence>
<organism evidence="8 9">
    <name type="scientific">Micromonospora marina</name>
    <dbReference type="NCBI Taxonomy" id="307120"/>
    <lineage>
        <taxon>Bacteria</taxon>
        <taxon>Bacillati</taxon>
        <taxon>Actinomycetota</taxon>
        <taxon>Actinomycetes</taxon>
        <taxon>Micromonosporales</taxon>
        <taxon>Micromonosporaceae</taxon>
        <taxon>Micromonospora</taxon>
    </lineage>
</organism>
<dbReference type="CDD" id="cd06173">
    <property type="entry name" value="MFS_MefA_like"/>
    <property type="match status" value="1"/>
</dbReference>
<reference evidence="9" key="1">
    <citation type="submission" date="2016-06" db="EMBL/GenBank/DDBJ databases">
        <authorList>
            <person name="Varghese N."/>
        </authorList>
    </citation>
    <scope>NUCLEOTIDE SEQUENCE [LARGE SCALE GENOMIC DNA]</scope>
    <source>
        <strain evidence="9">DSM 45555</strain>
    </source>
</reference>
<dbReference type="GO" id="GO:0022857">
    <property type="term" value="F:transmembrane transporter activity"/>
    <property type="evidence" value="ECO:0007669"/>
    <property type="project" value="InterPro"/>
</dbReference>
<dbReference type="AlphaFoldDB" id="A0A1C5AIS0"/>
<feature type="transmembrane region" description="Helical" evidence="6">
    <location>
        <begin position="20"/>
        <end position="48"/>
    </location>
</feature>
<evidence type="ECO:0000259" key="7">
    <source>
        <dbReference type="PROSITE" id="PS50850"/>
    </source>
</evidence>
<feature type="transmembrane region" description="Helical" evidence="6">
    <location>
        <begin position="54"/>
        <end position="75"/>
    </location>
</feature>
<evidence type="ECO:0000256" key="5">
    <source>
        <dbReference type="ARBA" id="ARBA00023136"/>
    </source>
</evidence>
<gene>
    <name evidence="8" type="ORF">GA0070215_13223</name>
</gene>
<feature type="domain" description="Major facilitator superfamily (MFS) profile" evidence="7">
    <location>
        <begin position="18"/>
        <end position="403"/>
    </location>
</feature>
<feature type="transmembrane region" description="Helical" evidence="6">
    <location>
        <begin position="181"/>
        <end position="198"/>
    </location>
</feature>
<dbReference type="GO" id="GO:0005886">
    <property type="term" value="C:plasma membrane"/>
    <property type="evidence" value="ECO:0007669"/>
    <property type="project" value="UniProtKB-SubCell"/>
</dbReference>
<dbReference type="Proteomes" id="UP000198551">
    <property type="component" value="Unassembled WGS sequence"/>
</dbReference>
<feature type="transmembrane region" description="Helical" evidence="6">
    <location>
        <begin position="378"/>
        <end position="397"/>
    </location>
</feature>
<feature type="transmembrane region" description="Helical" evidence="6">
    <location>
        <begin position="313"/>
        <end position="332"/>
    </location>
</feature>
<feature type="transmembrane region" description="Helical" evidence="6">
    <location>
        <begin position="261"/>
        <end position="283"/>
    </location>
</feature>
<keyword evidence="3 6" id="KW-0812">Transmembrane</keyword>
<accession>A0A1C5AIS0</accession>
<dbReference type="RefSeq" id="WP_091051099.1">
    <property type="nucleotide sequence ID" value="NZ_FMCV01000032.1"/>
</dbReference>
<protein>
    <submittedName>
        <fullName evidence="8">Predicted arabinose efflux permease, MFS family</fullName>
    </submittedName>
</protein>
<proteinExistence type="predicted"/>
<comment type="subcellular location">
    <subcellularLocation>
        <location evidence="1">Cell membrane</location>
        <topology evidence="1">Multi-pass membrane protein</topology>
    </subcellularLocation>
</comment>
<dbReference type="Pfam" id="PF07690">
    <property type="entry name" value="MFS_1"/>
    <property type="match status" value="1"/>
</dbReference>
<evidence type="ECO:0000256" key="1">
    <source>
        <dbReference type="ARBA" id="ARBA00004651"/>
    </source>
</evidence>
<keyword evidence="9" id="KW-1185">Reference proteome</keyword>
<dbReference type="PANTHER" id="PTHR23513:SF6">
    <property type="entry name" value="MAJOR FACILITATOR SUPERFAMILY ASSOCIATED DOMAIN-CONTAINING PROTEIN"/>
    <property type="match status" value="1"/>
</dbReference>